<organism evidence="1 2">
    <name type="scientific">Rudaeicoccus suwonensis</name>
    <dbReference type="NCBI Taxonomy" id="657409"/>
    <lineage>
        <taxon>Bacteria</taxon>
        <taxon>Bacillati</taxon>
        <taxon>Actinomycetota</taxon>
        <taxon>Actinomycetes</taxon>
        <taxon>Micrococcales</taxon>
        <taxon>Dermacoccaceae</taxon>
        <taxon>Rudaeicoccus</taxon>
    </lineage>
</organism>
<dbReference type="AlphaFoldDB" id="A0A561ECJ8"/>
<name>A0A561ECJ8_9MICO</name>
<dbReference type="EMBL" id="VIVQ01000001">
    <property type="protein sequence ID" value="TWE13330.1"/>
    <property type="molecule type" value="Genomic_DNA"/>
</dbReference>
<evidence type="ECO:0000313" key="1">
    <source>
        <dbReference type="EMBL" id="TWE13330.1"/>
    </source>
</evidence>
<accession>A0A561ECJ8</accession>
<proteinExistence type="predicted"/>
<comment type="caution">
    <text evidence="1">The sequence shown here is derived from an EMBL/GenBank/DDBJ whole genome shotgun (WGS) entry which is preliminary data.</text>
</comment>
<sequence length="186" mass="20926">MCKRYGVKPDPEISGWLPDFAAADAQLERAAVALRGVVGRRLTEIWTVVVEGGEWFGDLPVVLRFDSGPQLEICWEKFDDLSITWDTIDVGIVPQAWVTWPLQWQRAADPNLWPILGGRVAKINATSFLFETGSLSVPNNKRGRWLTGGVWLATDRGDLHVFNALDENGMTTQRPVRDTTHNWRAI</sequence>
<evidence type="ECO:0000313" key="2">
    <source>
        <dbReference type="Proteomes" id="UP000318297"/>
    </source>
</evidence>
<dbReference type="Proteomes" id="UP000318297">
    <property type="component" value="Unassembled WGS sequence"/>
</dbReference>
<keyword evidence="2" id="KW-1185">Reference proteome</keyword>
<reference evidence="1 2" key="1">
    <citation type="submission" date="2019-06" db="EMBL/GenBank/DDBJ databases">
        <title>Sequencing the genomes of 1000 actinobacteria strains.</title>
        <authorList>
            <person name="Klenk H.-P."/>
        </authorList>
    </citation>
    <scope>NUCLEOTIDE SEQUENCE [LARGE SCALE GENOMIC DNA]</scope>
    <source>
        <strain evidence="1 2">DSM 19560</strain>
    </source>
</reference>
<protein>
    <submittedName>
        <fullName evidence="1">Uncharacterized protein</fullName>
    </submittedName>
</protein>
<gene>
    <name evidence="1" type="ORF">BKA23_2159</name>
</gene>